<evidence type="ECO:0000259" key="7">
    <source>
        <dbReference type="Pfam" id="PF00892"/>
    </source>
</evidence>
<evidence type="ECO:0000313" key="9">
    <source>
        <dbReference type="Proteomes" id="UP000515960"/>
    </source>
</evidence>
<dbReference type="Proteomes" id="UP000515960">
    <property type="component" value="Chromosome"/>
</dbReference>
<evidence type="ECO:0000256" key="3">
    <source>
        <dbReference type="ARBA" id="ARBA00022692"/>
    </source>
</evidence>
<evidence type="ECO:0000256" key="6">
    <source>
        <dbReference type="SAM" id="Phobius"/>
    </source>
</evidence>
<dbReference type="RefSeq" id="WP_187332898.1">
    <property type="nucleotide sequence ID" value="NZ_CP060490.1"/>
</dbReference>
<dbReference type="Gene3D" id="1.10.3730.20">
    <property type="match status" value="2"/>
</dbReference>
<feature type="domain" description="EamA" evidence="7">
    <location>
        <begin position="3"/>
        <end position="138"/>
    </location>
</feature>
<feature type="transmembrane region" description="Helical" evidence="6">
    <location>
        <begin position="37"/>
        <end position="54"/>
    </location>
</feature>
<feature type="domain" description="EamA" evidence="7">
    <location>
        <begin position="148"/>
        <end position="299"/>
    </location>
</feature>
<gene>
    <name evidence="8" type="ORF">H8790_12790</name>
</gene>
<organism evidence="8 9">
    <name type="scientific">Oscillibacter hominis</name>
    <dbReference type="NCBI Taxonomy" id="2763056"/>
    <lineage>
        <taxon>Bacteria</taxon>
        <taxon>Bacillati</taxon>
        <taxon>Bacillota</taxon>
        <taxon>Clostridia</taxon>
        <taxon>Eubacteriales</taxon>
        <taxon>Oscillospiraceae</taxon>
        <taxon>Oscillibacter</taxon>
    </lineage>
</organism>
<sequence>MKKGYVFIAIATVLFSTMEIALKTVSGVFNPLQMTFSRFFIGGLILLPFAFRALKNRGITLRWKDLTPFVGIGFVGMTVSMTLYQLAVTRTEASVVAVLFSSNPLFVLLFAYLLLGEPIYRRNLLALALEIAGILFVIDPIHMELSPSGVVLTLLACLTFALYGVMGKRQSQRYGGTVNACFSFLFGSLELMALSLLTHLGPVADAMERLGLDMFARIPFFAGHSAATLPTFLYVSVCVTGVGFCSYFLAMEYAPANTVSLVFFFKPILAPILALLILNEQIAPNRWIGIALMLAGSLANLLPPLLDQRREAGKQAQGQ</sequence>
<evidence type="ECO:0000256" key="5">
    <source>
        <dbReference type="ARBA" id="ARBA00023136"/>
    </source>
</evidence>
<reference evidence="8 9" key="1">
    <citation type="submission" date="2020-08" db="EMBL/GenBank/DDBJ databases">
        <authorList>
            <person name="Liu C."/>
            <person name="Sun Q."/>
        </authorList>
    </citation>
    <scope>NUCLEOTIDE SEQUENCE [LARGE SCALE GENOMIC DNA]</scope>
    <source>
        <strain evidence="8 9">NSJ-62</strain>
    </source>
</reference>
<keyword evidence="3 6" id="KW-0812">Transmembrane</keyword>
<evidence type="ECO:0000256" key="2">
    <source>
        <dbReference type="ARBA" id="ARBA00007362"/>
    </source>
</evidence>
<dbReference type="PANTHER" id="PTHR32322:SF2">
    <property type="entry name" value="EAMA DOMAIN-CONTAINING PROTEIN"/>
    <property type="match status" value="1"/>
</dbReference>
<proteinExistence type="inferred from homology"/>
<keyword evidence="5 6" id="KW-0472">Membrane</keyword>
<dbReference type="Pfam" id="PF00892">
    <property type="entry name" value="EamA"/>
    <property type="match status" value="2"/>
</dbReference>
<dbReference type="InterPro" id="IPR037185">
    <property type="entry name" value="EmrE-like"/>
</dbReference>
<feature type="transmembrane region" description="Helical" evidence="6">
    <location>
        <begin position="285"/>
        <end position="306"/>
    </location>
</feature>
<feature type="transmembrane region" description="Helical" evidence="6">
    <location>
        <begin position="220"/>
        <end position="249"/>
    </location>
</feature>
<evidence type="ECO:0000256" key="4">
    <source>
        <dbReference type="ARBA" id="ARBA00022989"/>
    </source>
</evidence>
<dbReference type="InterPro" id="IPR050638">
    <property type="entry name" value="AA-Vitamin_Transporters"/>
</dbReference>
<dbReference type="InterPro" id="IPR000620">
    <property type="entry name" value="EamA_dom"/>
</dbReference>
<dbReference type="GO" id="GO:0016020">
    <property type="term" value="C:membrane"/>
    <property type="evidence" value="ECO:0007669"/>
    <property type="project" value="UniProtKB-SubCell"/>
</dbReference>
<keyword evidence="9" id="KW-1185">Reference proteome</keyword>
<evidence type="ECO:0000256" key="1">
    <source>
        <dbReference type="ARBA" id="ARBA00004141"/>
    </source>
</evidence>
<feature type="transmembrane region" description="Helical" evidence="6">
    <location>
        <begin position="66"/>
        <end position="87"/>
    </location>
</feature>
<protein>
    <submittedName>
        <fullName evidence="8">EamA family transporter</fullName>
    </submittedName>
</protein>
<feature type="transmembrane region" description="Helical" evidence="6">
    <location>
        <begin position="93"/>
        <end position="115"/>
    </location>
</feature>
<evidence type="ECO:0000313" key="8">
    <source>
        <dbReference type="EMBL" id="QNL44297.1"/>
    </source>
</evidence>
<comment type="similarity">
    <text evidence="2">Belongs to the EamA transporter family.</text>
</comment>
<dbReference type="EMBL" id="CP060490">
    <property type="protein sequence ID" value="QNL44297.1"/>
    <property type="molecule type" value="Genomic_DNA"/>
</dbReference>
<comment type="subcellular location">
    <subcellularLocation>
        <location evidence="1">Membrane</location>
        <topology evidence="1">Multi-pass membrane protein</topology>
    </subcellularLocation>
</comment>
<feature type="transmembrane region" description="Helical" evidence="6">
    <location>
        <begin position="178"/>
        <end position="200"/>
    </location>
</feature>
<keyword evidence="4 6" id="KW-1133">Transmembrane helix</keyword>
<dbReference type="AlphaFoldDB" id="A0A7G9B416"/>
<name>A0A7G9B416_9FIRM</name>
<dbReference type="KEGG" id="ohi:H8790_12790"/>
<dbReference type="SUPFAM" id="SSF103481">
    <property type="entry name" value="Multidrug resistance efflux transporter EmrE"/>
    <property type="match status" value="2"/>
</dbReference>
<feature type="transmembrane region" description="Helical" evidence="6">
    <location>
        <begin position="124"/>
        <end position="143"/>
    </location>
</feature>
<accession>A0A7G9B416</accession>
<dbReference type="PANTHER" id="PTHR32322">
    <property type="entry name" value="INNER MEMBRANE TRANSPORTER"/>
    <property type="match status" value="1"/>
</dbReference>
<feature type="transmembrane region" description="Helical" evidence="6">
    <location>
        <begin position="261"/>
        <end position="279"/>
    </location>
</feature>
<feature type="transmembrane region" description="Helical" evidence="6">
    <location>
        <begin position="149"/>
        <end position="166"/>
    </location>
</feature>